<organism evidence="4 5">
    <name type="scientific">Methanoculleus taiwanensis</name>
    <dbReference type="NCBI Taxonomy" id="1550565"/>
    <lineage>
        <taxon>Archaea</taxon>
        <taxon>Methanobacteriati</taxon>
        <taxon>Methanobacteriota</taxon>
        <taxon>Stenosarchaea group</taxon>
        <taxon>Methanomicrobia</taxon>
        <taxon>Methanomicrobiales</taxon>
        <taxon>Methanomicrobiaceae</taxon>
        <taxon>Methanoculleus</taxon>
    </lineage>
</organism>
<evidence type="ECO:0000256" key="1">
    <source>
        <dbReference type="ARBA" id="ARBA00022741"/>
    </source>
</evidence>
<proteinExistence type="predicted"/>
<dbReference type="GO" id="GO:0005524">
    <property type="term" value="F:ATP binding"/>
    <property type="evidence" value="ECO:0007669"/>
    <property type="project" value="UniProtKB-KW"/>
</dbReference>
<dbReference type="Gene3D" id="3.40.50.300">
    <property type="entry name" value="P-loop containing nucleotide triphosphate hydrolases"/>
    <property type="match status" value="1"/>
</dbReference>
<reference evidence="4 5" key="1">
    <citation type="journal article" date="2015" name="Int. J. Syst. Evol. Microbiol.">
        <title>Methanoculleus taiwanensis sp. nov., a methanogen isolated from deep marine sediment at the deformation front area near Taiwan.</title>
        <authorList>
            <person name="Weng C.Y."/>
            <person name="Chen S.C."/>
            <person name="Lai M.C."/>
            <person name="Wu S.Y."/>
            <person name="Lin S."/>
            <person name="Yang T.F."/>
            <person name="Chen P.C."/>
        </authorList>
    </citation>
    <scope>NUCLEOTIDE SEQUENCE [LARGE SCALE GENOMIC DNA]</scope>
    <source>
        <strain evidence="4 5">CYW4</strain>
    </source>
</reference>
<name>A0A498GYR0_9EURY</name>
<feature type="domain" description="KaiC-like" evidence="3">
    <location>
        <begin position="73"/>
        <end position="187"/>
    </location>
</feature>
<evidence type="ECO:0000313" key="5">
    <source>
        <dbReference type="Proteomes" id="UP000290932"/>
    </source>
</evidence>
<dbReference type="AlphaFoldDB" id="A0A498GYR0"/>
<protein>
    <submittedName>
        <fullName evidence="4">KaiC</fullName>
    </submittedName>
</protein>
<dbReference type="Proteomes" id="UP000290932">
    <property type="component" value="Unassembled WGS sequence"/>
</dbReference>
<evidence type="ECO:0000313" key="4">
    <source>
        <dbReference type="EMBL" id="RXE55692.1"/>
    </source>
</evidence>
<evidence type="ECO:0000256" key="2">
    <source>
        <dbReference type="ARBA" id="ARBA00022840"/>
    </source>
</evidence>
<feature type="domain" description="KaiC-like" evidence="3">
    <location>
        <begin position="8"/>
        <end position="53"/>
    </location>
</feature>
<dbReference type="PANTHER" id="PTHR43637:SF2">
    <property type="entry name" value="PROTEIN GVPD 1"/>
    <property type="match status" value="1"/>
</dbReference>
<accession>A0A498GYR0</accession>
<sequence>MTDTKKRPTGIAGLDLTIEGGFPVGTRIIVYGTALSGLELLAQQFWKAGNEECRYLMLDAEPTGEMHDGRELSLKELATAMRGERIVVDSLSTLIHNYGIDAAAEFLAHTTKDRLREGSNILFLLYRGIHSPVEETCLMRAADVVIVLRQELHGNEFERTLSVEKIKGMNVPQRAVPYNITAKGLELSTTTRVI</sequence>
<keyword evidence="1" id="KW-0547">Nucleotide-binding</keyword>
<evidence type="ECO:0000259" key="3">
    <source>
        <dbReference type="Pfam" id="PF06745"/>
    </source>
</evidence>
<dbReference type="InterPro" id="IPR027417">
    <property type="entry name" value="P-loop_NTPase"/>
</dbReference>
<dbReference type="PANTHER" id="PTHR43637">
    <property type="entry name" value="UPF0273 PROTEIN TM_0370"/>
    <property type="match status" value="1"/>
</dbReference>
<keyword evidence="2" id="KW-0067">ATP-binding</keyword>
<dbReference type="RefSeq" id="WP_128693377.1">
    <property type="nucleotide sequence ID" value="NZ_LHQS01000002.1"/>
</dbReference>
<keyword evidence="5" id="KW-1185">Reference proteome</keyword>
<comment type="caution">
    <text evidence="4">The sequence shown here is derived from an EMBL/GenBank/DDBJ whole genome shotgun (WGS) entry which is preliminary data.</text>
</comment>
<dbReference type="SUPFAM" id="SSF52540">
    <property type="entry name" value="P-loop containing nucleoside triphosphate hydrolases"/>
    <property type="match status" value="1"/>
</dbReference>
<dbReference type="EMBL" id="LHQS01000002">
    <property type="protein sequence ID" value="RXE55692.1"/>
    <property type="molecule type" value="Genomic_DNA"/>
</dbReference>
<dbReference type="InterPro" id="IPR014774">
    <property type="entry name" value="KaiC-like_dom"/>
</dbReference>
<dbReference type="Pfam" id="PF06745">
    <property type="entry name" value="ATPase"/>
    <property type="match status" value="2"/>
</dbReference>
<dbReference type="OrthoDB" id="49590at2157"/>
<gene>
    <name evidence="4" type="ORF">ABH15_05480</name>
</gene>